<evidence type="ECO:0000256" key="2">
    <source>
        <dbReference type="SAM" id="MobiDB-lite"/>
    </source>
</evidence>
<sequence>MSESISLFDLLNVSIGTPHESSVNFSALHALLLAVLKQLDIRGLKIQWRGSLPGETFPVTSDLQLEEEDEKVDVEAQRDVPEMLPGTGSDGSPIPDLDSTAISTRIQTCEGGVLEALELIKELQEQKDDLKEKIEELHQQSKAADSHTQTLTEVEKCCHRVDTLENAVSSLGETLQKYPEPEKLSQCLDFVQSAQFNTHFSKGPTNTDVMDSTTPVKPHSPNIRTHTPPSSSPDEQGTAPASPSDSESVLNPAVQVKGDPDTTNDNVDSFEKVSSSAWYQEMMVAVNTTNKLQEKVIQLEGRMSELEEQKIDQVQLAQLNELINNKGSVRSNNMMAQLNQQKVLIEDLMSDRDKNIGLMKDVQRAVLQLQEDCEKLQETTRILHEDSGQKQGLIEEIYAMMEELEVKTTNMQEQETKTAEPSPEVTVSHQVDAVKEQLETEVQELPKKVLLPEDSWHQFFHRLSSEMETKVNRIEVDYLMLQLEKRWKTIEDKLESPEHDSACLIKKELFHCLSCDRPVLMQVPGPIVNTLPSSPAFPSHKSTRPLNADQQQNKRMKPGTSRYNCWISTPGRKRAAFQRSYNDMYKQIESMESAWRRQDNWDNTNQNPAGVQHEWTSELMDNQAVARSCGGSHANTSGLQSTKLLTQTEADSVTQEIGIIGLDGHIYKDCLSIQALKNTETKLPTIATKDGMCKTKNKAKSSASHRRAVSLEVGQTTPVHQLPPSARSMQCSRSASSCSGRDWPVSALGCCTSQSSITQTSAAAESAADPQSDEPLNL</sequence>
<dbReference type="PANTHER" id="PTHR47080">
    <property type="entry name" value="CHROMOSOME 16 OPEN READING FRAME 96"/>
    <property type="match status" value="1"/>
</dbReference>
<feature type="compositionally biased region" description="Polar residues" evidence="2">
    <location>
        <begin position="199"/>
        <end position="215"/>
    </location>
</feature>
<dbReference type="Pfam" id="PF16043">
    <property type="entry name" value="DUF4795"/>
    <property type="match status" value="1"/>
</dbReference>
<evidence type="ECO:0000313" key="4">
    <source>
        <dbReference type="EMBL" id="SBP15081.1"/>
    </source>
</evidence>
<dbReference type="PANTHER" id="PTHR47080:SF2">
    <property type="entry name" value="GLUTAMINE-RICH PROTEIN 2"/>
    <property type="match status" value="1"/>
</dbReference>
<feature type="region of interest" description="Disordered" evidence="2">
    <location>
        <begin position="694"/>
        <end position="733"/>
    </location>
</feature>
<feature type="compositionally biased region" description="Polar residues" evidence="2">
    <location>
        <begin position="544"/>
        <end position="553"/>
    </location>
</feature>
<evidence type="ECO:0000259" key="3">
    <source>
        <dbReference type="Pfam" id="PF16043"/>
    </source>
</evidence>
<reference evidence="4" key="2">
    <citation type="submission" date="2016-06" db="EMBL/GenBank/DDBJ databases">
        <title>The genome of a short-lived fish provides insights into sex chromosome evolution and the genetic control of aging.</title>
        <authorList>
            <person name="Reichwald K."/>
            <person name="Felder M."/>
            <person name="Petzold A."/>
            <person name="Koch P."/>
            <person name="Groth M."/>
            <person name="Platzer M."/>
        </authorList>
    </citation>
    <scope>NUCLEOTIDE SEQUENCE</scope>
    <source>
        <tissue evidence="4">Brain</tissue>
    </source>
</reference>
<organism evidence="4">
    <name type="scientific">Iconisemion striatum</name>
    <dbReference type="NCBI Taxonomy" id="60296"/>
    <lineage>
        <taxon>Eukaryota</taxon>
        <taxon>Metazoa</taxon>
        <taxon>Chordata</taxon>
        <taxon>Craniata</taxon>
        <taxon>Vertebrata</taxon>
        <taxon>Euteleostomi</taxon>
        <taxon>Actinopterygii</taxon>
        <taxon>Neopterygii</taxon>
        <taxon>Teleostei</taxon>
        <taxon>Neoteleostei</taxon>
        <taxon>Acanthomorphata</taxon>
        <taxon>Ovalentaria</taxon>
        <taxon>Atherinomorphae</taxon>
        <taxon>Cyprinodontiformes</taxon>
        <taxon>Nothobranchiidae</taxon>
        <taxon>Iconisemion</taxon>
    </lineage>
</organism>
<protein>
    <submittedName>
        <fullName evidence="4">Glutamine rich 2</fullName>
    </submittedName>
</protein>
<keyword evidence="1" id="KW-0175">Coiled coil</keyword>
<feature type="compositionally biased region" description="Basic residues" evidence="2">
    <location>
        <begin position="695"/>
        <end position="708"/>
    </location>
</feature>
<feature type="region of interest" description="Disordered" evidence="2">
    <location>
        <begin position="535"/>
        <end position="563"/>
    </location>
</feature>
<evidence type="ECO:0000256" key="1">
    <source>
        <dbReference type="SAM" id="Coils"/>
    </source>
</evidence>
<feature type="region of interest" description="Disordered" evidence="2">
    <location>
        <begin position="199"/>
        <end position="268"/>
    </location>
</feature>
<reference evidence="4" key="1">
    <citation type="submission" date="2016-05" db="EMBL/GenBank/DDBJ databases">
        <authorList>
            <person name="Lavstsen T."/>
            <person name="Jespersen J.S."/>
        </authorList>
    </citation>
    <scope>NUCLEOTIDE SEQUENCE</scope>
    <source>
        <tissue evidence="4">Brain</tissue>
    </source>
</reference>
<feature type="domain" description="DUF4795" evidence="3">
    <location>
        <begin position="357"/>
        <end position="545"/>
    </location>
</feature>
<feature type="coiled-coil region" evidence="1">
    <location>
        <begin position="359"/>
        <end position="414"/>
    </location>
</feature>
<feature type="compositionally biased region" description="Polar residues" evidence="2">
    <location>
        <begin position="222"/>
        <end position="249"/>
    </location>
</feature>
<accession>A0A1A7XAF5</accession>
<dbReference type="AlphaFoldDB" id="A0A1A7XAF5"/>
<proteinExistence type="predicted"/>
<name>A0A1A7XAF5_9TELE</name>
<feature type="coiled-coil region" evidence="1">
    <location>
        <begin position="113"/>
        <end position="147"/>
    </location>
</feature>
<dbReference type="InterPro" id="IPR032013">
    <property type="entry name" value="DUF4795"/>
</dbReference>
<gene>
    <name evidence="4" type="primary">QRICH2</name>
</gene>
<dbReference type="EMBL" id="HADW01013681">
    <property type="protein sequence ID" value="SBP15081.1"/>
    <property type="molecule type" value="Transcribed_RNA"/>
</dbReference>